<dbReference type="InterPro" id="IPR003607">
    <property type="entry name" value="HD/PDEase_dom"/>
</dbReference>
<dbReference type="Pfam" id="PF04607">
    <property type="entry name" value="RelA_SpoT"/>
    <property type="match status" value="1"/>
</dbReference>
<dbReference type="PROSITE" id="PS51831">
    <property type="entry name" value="HD"/>
    <property type="match status" value="1"/>
</dbReference>
<dbReference type="FunFam" id="1.10.3210.10:FF:000001">
    <property type="entry name" value="GTP pyrophosphokinase RelA"/>
    <property type="match status" value="1"/>
</dbReference>
<evidence type="ECO:0000259" key="2">
    <source>
        <dbReference type="PROSITE" id="PS51831"/>
    </source>
</evidence>
<evidence type="ECO:0000313" key="3">
    <source>
        <dbReference type="EMBL" id="SVE22066.1"/>
    </source>
</evidence>
<sequence>RRSGKPYFTHCASVGAVLADWNMDVDTIIAGLLHDTIEDTDVTRELIVSEFNEDVASLVEGVSKLSGITFHSRQEKQAENFMKMFLSVAKDLRVIIIKFADRLHNMSTINHLPLIKQRRIAIETRDVYAPLAHRLGMNKLKMELEDLILQVLDPDEFRKLEKNIKATKKQRESYIEAFSEPVIEELKNYHIEVEVFGRAKHFYSIYGKMKRRNKKFEEIFDLFAIRIIVEEVSECYAVLGSIHQL</sequence>
<gene>
    <name evidence="3" type="ORF">METZ01_LOCUS474920</name>
</gene>
<feature type="non-terminal residue" evidence="3">
    <location>
        <position position="245"/>
    </location>
</feature>
<comment type="similarity">
    <text evidence="1">Belongs to the RelA/SpoT family.</text>
</comment>
<dbReference type="InterPro" id="IPR006674">
    <property type="entry name" value="HD_domain"/>
</dbReference>
<dbReference type="PANTHER" id="PTHR21262">
    <property type="entry name" value="GUANOSINE-3',5'-BIS DIPHOSPHATE 3'-PYROPHOSPHOHYDROLASE"/>
    <property type="match status" value="1"/>
</dbReference>
<feature type="non-terminal residue" evidence="3">
    <location>
        <position position="1"/>
    </location>
</feature>
<dbReference type="SUPFAM" id="SSF109604">
    <property type="entry name" value="HD-domain/PDEase-like"/>
    <property type="match status" value="1"/>
</dbReference>
<proteinExistence type="inferred from homology"/>
<dbReference type="SUPFAM" id="SSF81301">
    <property type="entry name" value="Nucleotidyltransferase"/>
    <property type="match status" value="1"/>
</dbReference>
<dbReference type="Gene3D" id="3.30.460.10">
    <property type="entry name" value="Beta Polymerase, domain 2"/>
    <property type="match status" value="1"/>
</dbReference>
<organism evidence="3">
    <name type="scientific">marine metagenome</name>
    <dbReference type="NCBI Taxonomy" id="408172"/>
    <lineage>
        <taxon>unclassified sequences</taxon>
        <taxon>metagenomes</taxon>
        <taxon>ecological metagenomes</taxon>
    </lineage>
</organism>
<feature type="domain" description="HD" evidence="2">
    <location>
        <begin position="7"/>
        <end position="106"/>
    </location>
</feature>
<dbReference type="InterPro" id="IPR007685">
    <property type="entry name" value="RelA_SpoT"/>
</dbReference>
<dbReference type="PANTHER" id="PTHR21262:SF31">
    <property type="entry name" value="GTP PYROPHOSPHOKINASE"/>
    <property type="match status" value="1"/>
</dbReference>
<dbReference type="Pfam" id="PF13328">
    <property type="entry name" value="HD_4"/>
    <property type="match status" value="1"/>
</dbReference>
<evidence type="ECO:0000256" key="1">
    <source>
        <dbReference type="ARBA" id="ARBA00007476"/>
    </source>
</evidence>
<dbReference type="AlphaFoldDB" id="A0A383BPB8"/>
<dbReference type="Gene3D" id="1.10.3210.10">
    <property type="entry name" value="Hypothetical protein af1432"/>
    <property type="match status" value="1"/>
</dbReference>
<dbReference type="GO" id="GO:0015969">
    <property type="term" value="P:guanosine tetraphosphate metabolic process"/>
    <property type="evidence" value="ECO:0007669"/>
    <property type="project" value="InterPro"/>
</dbReference>
<dbReference type="EMBL" id="UINC01202323">
    <property type="protein sequence ID" value="SVE22066.1"/>
    <property type="molecule type" value="Genomic_DNA"/>
</dbReference>
<dbReference type="InterPro" id="IPR043519">
    <property type="entry name" value="NT_sf"/>
</dbReference>
<dbReference type="SMART" id="SM00954">
    <property type="entry name" value="RelA_SpoT"/>
    <property type="match status" value="1"/>
</dbReference>
<accession>A0A383BPB8</accession>
<dbReference type="SMART" id="SM00471">
    <property type="entry name" value="HDc"/>
    <property type="match status" value="1"/>
</dbReference>
<name>A0A383BPB8_9ZZZZ</name>
<reference evidence="3" key="1">
    <citation type="submission" date="2018-05" db="EMBL/GenBank/DDBJ databases">
        <authorList>
            <person name="Lanie J.A."/>
            <person name="Ng W.-L."/>
            <person name="Kazmierczak K.M."/>
            <person name="Andrzejewski T.M."/>
            <person name="Davidsen T.M."/>
            <person name="Wayne K.J."/>
            <person name="Tettelin H."/>
            <person name="Glass J.I."/>
            <person name="Rusch D."/>
            <person name="Podicherti R."/>
            <person name="Tsui H.-C.T."/>
            <person name="Winkler M.E."/>
        </authorList>
    </citation>
    <scope>NUCLEOTIDE SEQUENCE</scope>
</reference>
<protein>
    <recommendedName>
        <fullName evidence="2">HD domain-containing protein</fullName>
    </recommendedName>
</protein>
<dbReference type="CDD" id="cd05399">
    <property type="entry name" value="NT_Rel-Spo_like"/>
    <property type="match status" value="1"/>
</dbReference>
<dbReference type="GO" id="GO:0005886">
    <property type="term" value="C:plasma membrane"/>
    <property type="evidence" value="ECO:0007669"/>
    <property type="project" value="TreeGrafter"/>
</dbReference>